<dbReference type="Pfam" id="PF01266">
    <property type="entry name" value="DAO"/>
    <property type="match status" value="1"/>
</dbReference>
<keyword evidence="4" id="KW-0560">Oxidoreductase</keyword>
<keyword evidence="3" id="KW-0274">FAD</keyword>
<evidence type="ECO:0000313" key="8">
    <source>
        <dbReference type="Proteomes" id="UP000595278"/>
    </source>
</evidence>
<evidence type="ECO:0000256" key="2">
    <source>
        <dbReference type="ARBA" id="ARBA00022630"/>
    </source>
</evidence>
<dbReference type="InterPro" id="IPR036188">
    <property type="entry name" value="FAD/NAD-bd_sf"/>
</dbReference>
<dbReference type="RefSeq" id="WP_201095552.1">
    <property type="nucleotide sequence ID" value="NZ_CP067393.1"/>
</dbReference>
<keyword evidence="8" id="KW-1185">Reference proteome</keyword>
<accession>A0A974NIA4</accession>
<organism evidence="7 8">
    <name type="scientific">Entomomonas asaccharolytica</name>
    <dbReference type="NCBI Taxonomy" id="2785331"/>
    <lineage>
        <taxon>Bacteria</taxon>
        <taxon>Pseudomonadati</taxon>
        <taxon>Pseudomonadota</taxon>
        <taxon>Gammaproteobacteria</taxon>
        <taxon>Pseudomonadales</taxon>
        <taxon>Pseudomonadaceae</taxon>
        <taxon>Entomomonas</taxon>
    </lineage>
</organism>
<gene>
    <name evidence="7" type="ORF">JHT90_07130</name>
</gene>
<dbReference type="Gene3D" id="3.30.9.10">
    <property type="entry name" value="D-Amino Acid Oxidase, subunit A, domain 2"/>
    <property type="match status" value="1"/>
</dbReference>
<reference evidence="7 8" key="1">
    <citation type="submission" date="2021-01" db="EMBL/GenBank/DDBJ databases">
        <title>Entomomonas sp. F2A isolated from a house cricket (Acheta domesticus).</title>
        <authorList>
            <person name="Spergser J."/>
            <person name="Busse H.-J."/>
        </authorList>
    </citation>
    <scope>NUCLEOTIDE SEQUENCE [LARGE SCALE GENOMIC DNA]</scope>
    <source>
        <strain evidence="7 8">F2A</strain>
    </source>
</reference>
<dbReference type="GO" id="GO:0047545">
    <property type="term" value="F:(S)-2-hydroxyglutarate dehydrogenase activity"/>
    <property type="evidence" value="ECO:0007669"/>
    <property type="project" value="TreeGrafter"/>
</dbReference>
<evidence type="ECO:0000256" key="4">
    <source>
        <dbReference type="ARBA" id="ARBA00023002"/>
    </source>
</evidence>
<dbReference type="Proteomes" id="UP000595278">
    <property type="component" value="Chromosome"/>
</dbReference>
<evidence type="ECO:0000256" key="5">
    <source>
        <dbReference type="ARBA" id="ARBA00037941"/>
    </source>
</evidence>
<keyword evidence="2" id="KW-0285">Flavoprotein</keyword>
<comment type="similarity">
    <text evidence="5">Belongs to the L2HGDH family.</text>
</comment>
<dbReference type="KEGG" id="eaz:JHT90_07130"/>
<protein>
    <submittedName>
        <fullName evidence="7">NAD(P)/FAD-dependent oxidoreductase</fullName>
    </submittedName>
</protein>
<evidence type="ECO:0000256" key="3">
    <source>
        <dbReference type="ARBA" id="ARBA00022827"/>
    </source>
</evidence>
<dbReference type="EMBL" id="CP067393">
    <property type="protein sequence ID" value="QQP87009.1"/>
    <property type="molecule type" value="Genomic_DNA"/>
</dbReference>
<evidence type="ECO:0000313" key="7">
    <source>
        <dbReference type="EMBL" id="QQP87009.1"/>
    </source>
</evidence>
<name>A0A974NIA4_9GAMM</name>
<comment type="cofactor">
    <cofactor evidence="1">
        <name>FAD</name>
        <dbReference type="ChEBI" id="CHEBI:57692"/>
    </cofactor>
</comment>
<dbReference type="Gene3D" id="3.50.50.60">
    <property type="entry name" value="FAD/NAD(P)-binding domain"/>
    <property type="match status" value="1"/>
</dbReference>
<dbReference type="PANTHER" id="PTHR43104:SF4">
    <property type="entry name" value="L-2-HYDROXYGLUTARATE DEHYDROGENASE, MITOCHONDRIAL"/>
    <property type="match status" value="1"/>
</dbReference>
<dbReference type="PANTHER" id="PTHR43104">
    <property type="entry name" value="L-2-HYDROXYGLUTARATE DEHYDROGENASE, MITOCHONDRIAL"/>
    <property type="match status" value="1"/>
</dbReference>
<dbReference type="InterPro" id="IPR006076">
    <property type="entry name" value="FAD-dep_OxRdtase"/>
</dbReference>
<evidence type="ECO:0000256" key="1">
    <source>
        <dbReference type="ARBA" id="ARBA00001974"/>
    </source>
</evidence>
<dbReference type="SUPFAM" id="SSF51905">
    <property type="entry name" value="FAD/NAD(P)-binding domain"/>
    <property type="match status" value="1"/>
</dbReference>
<proteinExistence type="inferred from homology"/>
<dbReference type="AlphaFoldDB" id="A0A974NIA4"/>
<evidence type="ECO:0000259" key="6">
    <source>
        <dbReference type="Pfam" id="PF01266"/>
    </source>
</evidence>
<feature type="domain" description="FAD dependent oxidoreductase" evidence="6">
    <location>
        <begin position="5"/>
        <end position="363"/>
    </location>
</feature>
<sequence length="370" mass="39950">MDKIDYVVIGAGVVGLAIARKLALLGNDVIIIEKEAAIGTETSSRNSEVIHAGIYYPTGSLKAKLCVQGNQLLYEYCEQHHVDYKRCGKLIVATNNDQIKELQALQQQASANNVPTLTWLDKEQITTLEPELNAVSALLSPTTGIIDSHGYMLALQGDLEGNGGMIAFNSPVQSATLTTEGIILTIAGDEPFQLLAKNVINCAGLYATQLADNFEGLPKQYIPKGYYAKGSYFSLTKRAPFTHLIYPVPEAGGLGVHLTLDLAGQARFGPDVEWITELDYTVDQQRCNKFYAAIRSYWSNLPDNTLQAAYSGIRPKITPQGVAAADFRIDGVATHGVKGLINLFGIESPGLTASLAIADYVATLLYGNYG</sequence>